<sequence length="51" mass="6068">MTMNSNFPSSGLGFRGLEEEEKESRRKEEIKKRLREKKEEPRERVTGREGD</sequence>
<accession>A0A822YB14</accession>
<feature type="compositionally biased region" description="Basic and acidic residues" evidence="1">
    <location>
        <begin position="22"/>
        <end position="51"/>
    </location>
</feature>
<proteinExistence type="predicted"/>
<gene>
    <name evidence="2" type="ORF">HUJ06_030781</name>
</gene>
<dbReference type="AlphaFoldDB" id="A0A822YB14"/>
<protein>
    <submittedName>
        <fullName evidence="2">Uncharacterized protein</fullName>
    </submittedName>
</protein>
<evidence type="ECO:0000256" key="1">
    <source>
        <dbReference type="SAM" id="MobiDB-lite"/>
    </source>
</evidence>
<dbReference type="Proteomes" id="UP000607653">
    <property type="component" value="Unassembled WGS sequence"/>
</dbReference>
<organism evidence="2 3">
    <name type="scientific">Nelumbo nucifera</name>
    <name type="common">Sacred lotus</name>
    <dbReference type="NCBI Taxonomy" id="4432"/>
    <lineage>
        <taxon>Eukaryota</taxon>
        <taxon>Viridiplantae</taxon>
        <taxon>Streptophyta</taxon>
        <taxon>Embryophyta</taxon>
        <taxon>Tracheophyta</taxon>
        <taxon>Spermatophyta</taxon>
        <taxon>Magnoliopsida</taxon>
        <taxon>Proteales</taxon>
        <taxon>Nelumbonaceae</taxon>
        <taxon>Nelumbo</taxon>
    </lineage>
</organism>
<evidence type="ECO:0000313" key="2">
    <source>
        <dbReference type="EMBL" id="DAD29313.1"/>
    </source>
</evidence>
<name>A0A822YB14_NELNU</name>
<keyword evidence="3" id="KW-1185">Reference proteome</keyword>
<comment type="caution">
    <text evidence="2">The sequence shown here is derived from an EMBL/GenBank/DDBJ whole genome shotgun (WGS) entry which is preliminary data.</text>
</comment>
<reference evidence="2 3" key="1">
    <citation type="journal article" date="2020" name="Mol. Biol. Evol.">
        <title>Distinct Expression and Methylation Patterns for Genes with Different Fates following a Single Whole-Genome Duplication in Flowering Plants.</title>
        <authorList>
            <person name="Shi T."/>
            <person name="Rahmani R.S."/>
            <person name="Gugger P.F."/>
            <person name="Wang M."/>
            <person name="Li H."/>
            <person name="Zhang Y."/>
            <person name="Li Z."/>
            <person name="Wang Q."/>
            <person name="Van de Peer Y."/>
            <person name="Marchal K."/>
            <person name="Chen J."/>
        </authorList>
    </citation>
    <scope>NUCLEOTIDE SEQUENCE [LARGE SCALE GENOMIC DNA]</scope>
    <source>
        <tissue evidence="2">Leaf</tissue>
    </source>
</reference>
<dbReference type="EMBL" id="DUZY01000002">
    <property type="protein sequence ID" value="DAD29313.1"/>
    <property type="molecule type" value="Genomic_DNA"/>
</dbReference>
<feature type="region of interest" description="Disordered" evidence="1">
    <location>
        <begin position="1"/>
        <end position="51"/>
    </location>
</feature>
<evidence type="ECO:0000313" key="3">
    <source>
        <dbReference type="Proteomes" id="UP000607653"/>
    </source>
</evidence>